<comment type="similarity">
    <text evidence="1">Belongs to the 'phage' integrase family.</text>
</comment>
<protein>
    <submittedName>
        <fullName evidence="5">Integrase family protein</fullName>
    </submittedName>
</protein>
<dbReference type="GO" id="GO:0003677">
    <property type="term" value="F:DNA binding"/>
    <property type="evidence" value="ECO:0007669"/>
    <property type="project" value="InterPro"/>
</dbReference>
<dbReference type="Gene3D" id="1.10.443.10">
    <property type="entry name" value="Intergrase catalytic core"/>
    <property type="match status" value="1"/>
</dbReference>
<dbReference type="InterPro" id="IPR038488">
    <property type="entry name" value="Integrase_DNA-bd_sf"/>
</dbReference>
<dbReference type="GO" id="GO:0015074">
    <property type="term" value="P:DNA integration"/>
    <property type="evidence" value="ECO:0007669"/>
    <property type="project" value="UniProtKB-KW"/>
</dbReference>
<dbReference type="InterPro" id="IPR002104">
    <property type="entry name" value="Integrase_catalytic"/>
</dbReference>
<organism evidence="5">
    <name type="scientific">Achromobacter sp. HNDS-1</name>
    <dbReference type="NCBI Taxonomy" id="3151598"/>
    <lineage>
        <taxon>Bacteria</taxon>
        <taxon>Pseudomonadati</taxon>
        <taxon>Pseudomonadota</taxon>
        <taxon>Betaproteobacteria</taxon>
        <taxon>Burkholderiales</taxon>
        <taxon>Alcaligenaceae</taxon>
        <taxon>Achromobacter</taxon>
    </lineage>
</organism>
<evidence type="ECO:0000256" key="1">
    <source>
        <dbReference type="ARBA" id="ARBA00008857"/>
    </source>
</evidence>
<reference evidence="5" key="1">
    <citation type="submission" date="2024-05" db="EMBL/GenBank/DDBJ databases">
        <title>Transcriptome analysis of the degradation process of organic nitrogen by two heterotrophic nitrifying and aerobic denitrifying bacteria, Achromobacter sp. HNDS-1 and Enterobacter sp. HNDS-6.</title>
        <authorList>
            <person name="Huang Y."/>
        </authorList>
    </citation>
    <scope>NUCLEOTIDE SEQUENCE</scope>
    <source>
        <strain evidence="5">HNDS-1</strain>
    </source>
</reference>
<dbReference type="EMBL" id="CP157584">
    <property type="protein sequence ID" value="XBP00065.1"/>
    <property type="molecule type" value="Genomic_DNA"/>
</dbReference>
<evidence type="ECO:0000256" key="2">
    <source>
        <dbReference type="ARBA" id="ARBA00022908"/>
    </source>
</evidence>
<dbReference type="RefSeq" id="WP_348995601.1">
    <property type="nucleotide sequence ID" value="NZ_CP157584.1"/>
</dbReference>
<dbReference type="InterPro" id="IPR013762">
    <property type="entry name" value="Integrase-like_cat_sf"/>
</dbReference>
<keyword evidence="3" id="KW-0233">DNA recombination</keyword>
<accession>A0AAU7LDW4</accession>
<sequence length="429" mass="48386">MQFDARAAKLLEPGRHLTIDGYPGLRLEATATTRTWVYRYKSPVNDKMRQKKLGRWPAMSIAAAVVEWEKLRQQREAGVDVVVEAKQQRQAAKAAAVAAQEKARGALTVKGACDLYHAGHIKQHRSLKGQVEIARTFRTMLGPLANMPAESVTRADAFALIESFAHIPVQAQILRRELGAAWDYCHDAGKLPETVPNWWRAILRGKLKSKGKAINGKKSGVKKRVLSPAEAGELIPWLPNFSRDVEDFLTLYLWTCARGAEIGAMEAEEVSEEADGLWWTVSKEKTKNAKRAEATDFRVPLVGRAEQVVRRRKAAYGNGYLFPSYGKSGHWEQKSVQTRVYYHQPYSETAPHRKRVRLTVTHWSPHDLRRTSRTFLASLGCPREVGEVILGHMLPGVEGVYNRHAYDKERRDWLGRLSTYLEDLAAGRA</sequence>
<dbReference type="GO" id="GO:0006310">
    <property type="term" value="P:DNA recombination"/>
    <property type="evidence" value="ECO:0007669"/>
    <property type="project" value="UniProtKB-KW"/>
</dbReference>
<name>A0AAU7LDW4_9BURK</name>
<dbReference type="KEGG" id="achh:ABFG95_06195"/>
<keyword evidence="2" id="KW-0229">DNA integration</keyword>
<evidence type="ECO:0000313" key="5">
    <source>
        <dbReference type="EMBL" id="XBP00065.1"/>
    </source>
</evidence>
<dbReference type="SUPFAM" id="SSF56349">
    <property type="entry name" value="DNA breaking-rejoining enzymes"/>
    <property type="match status" value="1"/>
</dbReference>
<evidence type="ECO:0000256" key="3">
    <source>
        <dbReference type="ARBA" id="ARBA00023172"/>
    </source>
</evidence>
<dbReference type="AlphaFoldDB" id="A0AAU7LDW4"/>
<evidence type="ECO:0000259" key="4">
    <source>
        <dbReference type="PROSITE" id="PS51898"/>
    </source>
</evidence>
<feature type="domain" description="Tyr recombinase" evidence="4">
    <location>
        <begin position="221"/>
        <end position="415"/>
    </location>
</feature>
<dbReference type="PANTHER" id="PTHR30629">
    <property type="entry name" value="PROPHAGE INTEGRASE"/>
    <property type="match status" value="1"/>
</dbReference>
<proteinExistence type="inferred from homology"/>
<dbReference type="Gene3D" id="3.30.160.390">
    <property type="entry name" value="Integrase, DNA-binding domain"/>
    <property type="match status" value="1"/>
</dbReference>
<dbReference type="InterPro" id="IPR025166">
    <property type="entry name" value="Integrase_DNA_bind_dom"/>
</dbReference>
<dbReference type="PANTHER" id="PTHR30629:SF2">
    <property type="entry name" value="PROPHAGE INTEGRASE INTS-RELATED"/>
    <property type="match status" value="1"/>
</dbReference>
<dbReference type="PROSITE" id="PS51898">
    <property type="entry name" value="TYR_RECOMBINASE"/>
    <property type="match status" value="1"/>
</dbReference>
<dbReference type="InterPro" id="IPR011010">
    <property type="entry name" value="DNA_brk_join_enz"/>
</dbReference>
<dbReference type="Pfam" id="PF13356">
    <property type="entry name" value="Arm-DNA-bind_3"/>
    <property type="match status" value="1"/>
</dbReference>
<dbReference type="InterPro" id="IPR050808">
    <property type="entry name" value="Phage_Integrase"/>
</dbReference>
<gene>
    <name evidence="5" type="ORF">ABFG95_06195</name>
</gene>